<keyword evidence="2" id="KW-1185">Reference proteome</keyword>
<protein>
    <submittedName>
        <fullName evidence="1">Uncharacterized protein</fullName>
    </submittedName>
</protein>
<comment type="caution">
    <text evidence="1">The sequence shown here is derived from an EMBL/GenBank/DDBJ whole genome shotgun (WGS) entry which is preliminary data.</text>
</comment>
<organism evidence="1 2">
    <name type="scientific">Melastoma candidum</name>
    <dbReference type="NCBI Taxonomy" id="119954"/>
    <lineage>
        <taxon>Eukaryota</taxon>
        <taxon>Viridiplantae</taxon>
        <taxon>Streptophyta</taxon>
        <taxon>Embryophyta</taxon>
        <taxon>Tracheophyta</taxon>
        <taxon>Spermatophyta</taxon>
        <taxon>Magnoliopsida</taxon>
        <taxon>eudicotyledons</taxon>
        <taxon>Gunneridae</taxon>
        <taxon>Pentapetalae</taxon>
        <taxon>rosids</taxon>
        <taxon>malvids</taxon>
        <taxon>Myrtales</taxon>
        <taxon>Melastomataceae</taxon>
        <taxon>Melastomatoideae</taxon>
        <taxon>Melastomateae</taxon>
        <taxon>Melastoma</taxon>
    </lineage>
</organism>
<proteinExistence type="predicted"/>
<gene>
    <name evidence="1" type="ORF">MLD38_007029</name>
</gene>
<name>A0ACB9RRQ2_9MYRT</name>
<dbReference type="EMBL" id="CM042882">
    <property type="protein sequence ID" value="KAI4380891.1"/>
    <property type="molecule type" value="Genomic_DNA"/>
</dbReference>
<accession>A0ACB9RRQ2</accession>
<dbReference type="Proteomes" id="UP001057402">
    <property type="component" value="Chromosome 3"/>
</dbReference>
<sequence>MCRAAAAEAGKDGEPWGRSGDVSSSALIEHDVMVAASDELGEIVEAAEPKRDRIRVRLEYKSPMEYKWFDSCGDDDLFWMQMAVITRNHLLMMWGSQVCCGINNHEQYTCTHLSERIRLARCSLTYDGNLSPA</sequence>
<reference evidence="2" key="1">
    <citation type="journal article" date="2023" name="Front. Plant Sci.">
        <title>Chromosomal-level genome assembly of Melastoma candidum provides insights into trichome evolution.</title>
        <authorList>
            <person name="Zhong Y."/>
            <person name="Wu W."/>
            <person name="Sun C."/>
            <person name="Zou P."/>
            <person name="Liu Y."/>
            <person name="Dai S."/>
            <person name="Zhou R."/>
        </authorList>
    </citation>
    <scope>NUCLEOTIDE SEQUENCE [LARGE SCALE GENOMIC DNA]</scope>
</reference>
<evidence type="ECO:0000313" key="2">
    <source>
        <dbReference type="Proteomes" id="UP001057402"/>
    </source>
</evidence>
<evidence type="ECO:0000313" key="1">
    <source>
        <dbReference type="EMBL" id="KAI4380891.1"/>
    </source>
</evidence>